<name>A0A8K0SQB7_9HYPO</name>
<feature type="domain" description="AB hydrolase-1" evidence="3">
    <location>
        <begin position="51"/>
        <end position="229"/>
    </location>
</feature>
<dbReference type="InterPro" id="IPR051601">
    <property type="entry name" value="Serine_prot/Carboxylest_S33"/>
</dbReference>
<proteinExistence type="inferred from homology"/>
<dbReference type="EMBL" id="JAGPNK010000008">
    <property type="protein sequence ID" value="KAH7316883.1"/>
    <property type="molecule type" value="Genomic_DNA"/>
</dbReference>
<comment type="similarity">
    <text evidence="1">Belongs to the peptidase S33 family.</text>
</comment>
<evidence type="ECO:0000259" key="3">
    <source>
        <dbReference type="Pfam" id="PF00561"/>
    </source>
</evidence>
<dbReference type="PANTHER" id="PTHR43248:SF25">
    <property type="entry name" value="AB HYDROLASE-1 DOMAIN-CONTAINING PROTEIN-RELATED"/>
    <property type="match status" value="1"/>
</dbReference>
<organism evidence="5 6">
    <name type="scientific">Stachybotrys elegans</name>
    <dbReference type="NCBI Taxonomy" id="80388"/>
    <lineage>
        <taxon>Eukaryota</taxon>
        <taxon>Fungi</taxon>
        <taxon>Dikarya</taxon>
        <taxon>Ascomycota</taxon>
        <taxon>Pezizomycotina</taxon>
        <taxon>Sordariomycetes</taxon>
        <taxon>Hypocreomycetidae</taxon>
        <taxon>Hypocreales</taxon>
        <taxon>Stachybotryaceae</taxon>
        <taxon>Stachybotrys</taxon>
    </lineage>
</organism>
<comment type="caution">
    <text evidence="5">The sequence shown here is derived from an EMBL/GenBank/DDBJ whole genome shotgun (WGS) entry which is preliminary data.</text>
</comment>
<dbReference type="InterPro" id="IPR013595">
    <property type="entry name" value="Pept_S33_TAP-like_C"/>
</dbReference>
<dbReference type="GO" id="GO:0016787">
    <property type="term" value="F:hydrolase activity"/>
    <property type="evidence" value="ECO:0007669"/>
    <property type="project" value="UniProtKB-KW"/>
</dbReference>
<dbReference type="Pfam" id="PF08386">
    <property type="entry name" value="Abhydrolase_4"/>
    <property type="match status" value="1"/>
</dbReference>
<dbReference type="Gene3D" id="3.40.50.1820">
    <property type="entry name" value="alpha/beta hydrolase"/>
    <property type="match status" value="1"/>
</dbReference>
<reference evidence="5" key="1">
    <citation type="journal article" date="2021" name="Nat. Commun.">
        <title>Genetic determinants of endophytism in the Arabidopsis root mycobiome.</title>
        <authorList>
            <person name="Mesny F."/>
            <person name="Miyauchi S."/>
            <person name="Thiergart T."/>
            <person name="Pickel B."/>
            <person name="Atanasova L."/>
            <person name="Karlsson M."/>
            <person name="Huettel B."/>
            <person name="Barry K.W."/>
            <person name="Haridas S."/>
            <person name="Chen C."/>
            <person name="Bauer D."/>
            <person name="Andreopoulos W."/>
            <person name="Pangilinan J."/>
            <person name="LaButti K."/>
            <person name="Riley R."/>
            <person name="Lipzen A."/>
            <person name="Clum A."/>
            <person name="Drula E."/>
            <person name="Henrissat B."/>
            <person name="Kohler A."/>
            <person name="Grigoriev I.V."/>
            <person name="Martin F.M."/>
            <person name="Hacquard S."/>
        </authorList>
    </citation>
    <scope>NUCLEOTIDE SEQUENCE</scope>
    <source>
        <strain evidence="5">MPI-CAGE-CH-0235</strain>
    </source>
</reference>
<evidence type="ECO:0000256" key="2">
    <source>
        <dbReference type="ARBA" id="ARBA00022801"/>
    </source>
</evidence>
<accession>A0A8K0SQB7</accession>
<dbReference type="SUPFAM" id="SSF53474">
    <property type="entry name" value="alpha/beta-Hydrolases"/>
    <property type="match status" value="1"/>
</dbReference>
<evidence type="ECO:0000313" key="6">
    <source>
        <dbReference type="Proteomes" id="UP000813444"/>
    </source>
</evidence>
<dbReference type="Pfam" id="PF00561">
    <property type="entry name" value="Abhydrolase_1"/>
    <property type="match status" value="1"/>
</dbReference>
<sequence>EPSTNLTWTPCFDNFTCARLEVPLDYDNSTLDTTSIAFIKLSGKNATLESPSIVLIPGGPGGSGINLLFDNQAMLGQALGEQYNFVSFDPRAVNNSGPSIDCFSGNSEARLAFMGLYNTGTANISAPSFAQQYYASSIYGEWCNNAVENGSPHGYYVTTPAVARDLLTFVEANARQTGQPPAEAKLWCYGISYGTVIGTTFASMFPGRIGRMVLDGVVDADQYYDNTWRDNIDQVDEAMGQFATLCHSAGPEACSFWGPTPANITSRIDAIIHQLQNHPVPISGVQGQELPTLVTYSDLKALFMQAVTSPLNFFPLMANILHQFERGDVSGLAGIFDALPIPDDAGMAIRCADSYRRNQLTTIEEFQSSVEHWESRSKYVGDMWPINHGSPSIGVDRPTSFPILFASNTIDPLSPVKSARKMSSRFPGSVLLTQEAVGHVIVNGGGSTCYFGNVQAYLQGIVPSANTTCAQENTPFAGSAI</sequence>
<evidence type="ECO:0000256" key="1">
    <source>
        <dbReference type="ARBA" id="ARBA00010088"/>
    </source>
</evidence>
<dbReference type="InterPro" id="IPR029058">
    <property type="entry name" value="AB_hydrolase_fold"/>
</dbReference>
<dbReference type="Proteomes" id="UP000813444">
    <property type="component" value="Unassembled WGS sequence"/>
</dbReference>
<dbReference type="PANTHER" id="PTHR43248">
    <property type="entry name" value="2-SUCCINYL-6-HYDROXY-2,4-CYCLOHEXADIENE-1-CARBOXYLATE SYNTHASE"/>
    <property type="match status" value="1"/>
</dbReference>
<dbReference type="InterPro" id="IPR000073">
    <property type="entry name" value="AB_hydrolase_1"/>
</dbReference>
<dbReference type="AlphaFoldDB" id="A0A8K0SQB7"/>
<evidence type="ECO:0000259" key="4">
    <source>
        <dbReference type="Pfam" id="PF08386"/>
    </source>
</evidence>
<dbReference type="OrthoDB" id="425534at2759"/>
<keyword evidence="2 5" id="KW-0378">Hydrolase</keyword>
<protein>
    <submittedName>
        <fullName evidence="5">Alpha/Beta hydrolase protein</fullName>
    </submittedName>
</protein>
<gene>
    <name evidence="5" type="ORF">B0I35DRAFT_354309</name>
</gene>
<feature type="domain" description="Peptidase S33 tripeptidyl aminopeptidase-like C-terminal" evidence="4">
    <location>
        <begin position="382"/>
        <end position="469"/>
    </location>
</feature>
<keyword evidence="6" id="KW-1185">Reference proteome</keyword>
<feature type="non-terminal residue" evidence="5">
    <location>
        <position position="481"/>
    </location>
</feature>
<evidence type="ECO:0000313" key="5">
    <source>
        <dbReference type="EMBL" id="KAH7316883.1"/>
    </source>
</evidence>